<dbReference type="InterPro" id="IPR022143">
    <property type="entry name" value="DUF3675"/>
</dbReference>
<dbReference type="STRING" id="4537.A0A0E0JDF6"/>
<evidence type="ECO:0000259" key="4">
    <source>
        <dbReference type="PROSITE" id="PS51292"/>
    </source>
</evidence>
<reference evidence="5" key="1">
    <citation type="submission" date="2015-04" db="UniProtKB">
        <authorList>
            <consortium name="EnsemblPlants"/>
        </authorList>
    </citation>
    <scope>IDENTIFICATION</scope>
</reference>
<dbReference type="GO" id="GO:0008270">
    <property type="term" value="F:zinc ion binding"/>
    <property type="evidence" value="ECO:0007669"/>
    <property type="project" value="UniProtKB-KW"/>
</dbReference>
<evidence type="ECO:0000256" key="3">
    <source>
        <dbReference type="ARBA" id="ARBA00022833"/>
    </source>
</evidence>
<dbReference type="Gene3D" id="3.30.40.10">
    <property type="entry name" value="Zinc/RING finger domain, C3HC4 (zinc finger)"/>
    <property type="match status" value="1"/>
</dbReference>
<evidence type="ECO:0000313" key="5">
    <source>
        <dbReference type="EnsemblPlants" id="OPUNC01G01200.1"/>
    </source>
</evidence>
<sequence>MVECRICQEEDWDTSMEAPCACCGSLKYAHRKCIQRWCNEKGDTVCEICLQQFKPGYTAPQQLFHYGSIPMNFRGNWEIARQDLHDSQIITMVPSERDFMDGYEDYLPIRTRSSTLCCRTVAIIFMSLLVLRHTLPLMIGGDGEYSLALFSDRRNPISDLGHGESIGNLPSSSSPAGKPGNVYDFVRHRRGGGLFRYRFCTANSFSVTPGANLLT</sequence>
<dbReference type="AlphaFoldDB" id="A0A0E0JDF6"/>
<dbReference type="SUPFAM" id="SSF57850">
    <property type="entry name" value="RING/U-box"/>
    <property type="match status" value="1"/>
</dbReference>
<name>A0A0E0JDF6_ORYPU</name>
<dbReference type="InterPro" id="IPR013083">
    <property type="entry name" value="Znf_RING/FYVE/PHD"/>
</dbReference>
<dbReference type="Pfam" id="PF12906">
    <property type="entry name" value="RINGv"/>
    <property type="match status" value="1"/>
</dbReference>
<dbReference type="GO" id="GO:0016020">
    <property type="term" value="C:membrane"/>
    <property type="evidence" value="ECO:0007669"/>
    <property type="project" value="TreeGrafter"/>
</dbReference>
<dbReference type="PANTHER" id="PTHR23012:SF174">
    <property type="entry name" value="OS01G0121200 PROTEIN"/>
    <property type="match status" value="1"/>
</dbReference>
<dbReference type="PANTHER" id="PTHR23012">
    <property type="entry name" value="RING/FYVE/PHD ZINC FINGER DOMAIN-CONTAINING"/>
    <property type="match status" value="1"/>
</dbReference>
<reference evidence="5" key="2">
    <citation type="submission" date="2018-05" db="EMBL/GenBank/DDBJ databases">
        <title>OpunRS2 (Oryza punctata Reference Sequence Version 2).</title>
        <authorList>
            <person name="Zhang J."/>
            <person name="Kudrna D."/>
            <person name="Lee S."/>
            <person name="Talag J."/>
            <person name="Welchert J."/>
            <person name="Wing R.A."/>
        </authorList>
    </citation>
    <scope>NUCLEOTIDE SEQUENCE [LARGE SCALE GENOMIC DNA]</scope>
</reference>
<organism evidence="5">
    <name type="scientific">Oryza punctata</name>
    <name type="common">Red rice</name>
    <dbReference type="NCBI Taxonomy" id="4537"/>
    <lineage>
        <taxon>Eukaryota</taxon>
        <taxon>Viridiplantae</taxon>
        <taxon>Streptophyta</taxon>
        <taxon>Embryophyta</taxon>
        <taxon>Tracheophyta</taxon>
        <taxon>Spermatophyta</taxon>
        <taxon>Magnoliopsida</taxon>
        <taxon>Liliopsida</taxon>
        <taxon>Poales</taxon>
        <taxon>Poaceae</taxon>
        <taxon>BOP clade</taxon>
        <taxon>Oryzoideae</taxon>
        <taxon>Oryzeae</taxon>
        <taxon>Oryzinae</taxon>
        <taxon>Oryza</taxon>
    </lineage>
</organism>
<keyword evidence="6" id="KW-1185">Reference proteome</keyword>
<dbReference type="CDD" id="cd16495">
    <property type="entry name" value="RING_CH-C4HC3_MARCH"/>
    <property type="match status" value="1"/>
</dbReference>
<dbReference type="Gramene" id="OPUNC01G01200.1">
    <property type="protein sequence ID" value="OPUNC01G01200.1"/>
    <property type="gene ID" value="OPUNC01G01200"/>
</dbReference>
<dbReference type="EnsemblPlants" id="OPUNC01G01200.1">
    <property type="protein sequence ID" value="OPUNC01G01200.1"/>
    <property type="gene ID" value="OPUNC01G01200"/>
</dbReference>
<evidence type="ECO:0000313" key="6">
    <source>
        <dbReference type="Proteomes" id="UP000026962"/>
    </source>
</evidence>
<dbReference type="eggNOG" id="KOG1609">
    <property type="taxonomic scope" value="Eukaryota"/>
</dbReference>
<dbReference type="SMART" id="SM00744">
    <property type="entry name" value="RINGv"/>
    <property type="match status" value="1"/>
</dbReference>
<dbReference type="InterPro" id="IPR011016">
    <property type="entry name" value="Znf_RING-CH"/>
</dbReference>
<evidence type="ECO:0000256" key="1">
    <source>
        <dbReference type="ARBA" id="ARBA00022723"/>
    </source>
</evidence>
<evidence type="ECO:0000256" key="2">
    <source>
        <dbReference type="ARBA" id="ARBA00022771"/>
    </source>
</evidence>
<dbReference type="PROSITE" id="PS51292">
    <property type="entry name" value="ZF_RING_CH"/>
    <property type="match status" value="1"/>
</dbReference>
<keyword evidence="1" id="KW-0479">Metal-binding</keyword>
<protein>
    <recommendedName>
        <fullName evidence="4">RING-CH-type domain-containing protein</fullName>
    </recommendedName>
</protein>
<dbReference type="Pfam" id="PF12428">
    <property type="entry name" value="DUF3675"/>
    <property type="match status" value="1"/>
</dbReference>
<dbReference type="GO" id="GO:0004842">
    <property type="term" value="F:ubiquitin-protein transferase activity"/>
    <property type="evidence" value="ECO:0007669"/>
    <property type="project" value="TreeGrafter"/>
</dbReference>
<keyword evidence="2" id="KW-0863">Zinc-finger</keyword>
<feature type="domain" description="RING-CH-type" evidence="4">
    <location>
        <begin position="1"/>
        <end position="56"/>
    </location>
</feature>
<keyword evidence="3" id="KW-0862">Zinc</keyword>
<proteinExistence type="predicted"/>
<dbReference type="GO" id="GO:0016567">
    <property type="term" value="P:protein ubiquitination"/>
    <property type="evidence" value="ECO:0007669"/>
    <property type="project" value="TreeGrafter"/>
</dbReference>
<dbReference type="Proteomes" id="UP000026962">
    <property type="component" value="Chromosome 1"/>
</dbReference>
<dbReference type="FunFam" id="3.30.40.10:FF:000337">
    <property type="entry name" value="Zinc finger family protein"/>
    <property type="match status" value="1"/>
</dbReference>
<accession>A0A0E0JDF6</accession>
<dbReference type="InterPro" id="IPR033275">
    <property type="entry name" value="MARCH-like"/>
</dbReference>